<dbReference type="FunFam" id="2.30.30.40:FF:000110">
    <property type="entry name" value="Cytoplasmic protein"/>
    <property type="match status" value="1"/>
</dbReference>
<dbReference type="Gene3D" id="3.30.505.10">
    <property type="entry name" value="SH2 domain"/>
    <property type="match status" value="1"/>
</dbReference>
<dbReference type="SUPFAM" id="SSF50044">
    <property type="entry name" value="SH3-domain"/>
    <property type="match status" value="1"/>
</dbReference>
<evidence type="ECO:0000256" key="5">
    <source>
        <dbReference type="SAM" id="MobiDB-lite"/>
    </source>
</evidence>
<protein>
    <recommendedName>
        <fullName evidence="10">Cytoplasmic protein NCK1</fullName>
    </recommendedName>
</protein>
<gene>
    <name evidence="8" type="ORF">FKW44_006717</name>
</gene>
<feature type="region of interest" description="Disordered" evidence="5">
    <location>
        <begin position="13"/>
        <end position="103"/>
    </location>
</feature>
<dbReference type="InterPro" id="IPR036860">
    <property type="entry name" value="SH2_dom_sf"/>
</dbReference>
<dbReference type="InterPro" id="IPR036028">
    <property type="entry name" value="SH3-like_dom_sf"/>
</dbReference>
<dbReference type="SUPFAM" id="SSF55550">
    <property type="entry name" value="SH2 domain"/>
    <property type="match status" value="1"/>
</dbReference>
<name>A0A7T8KDS0_CALRO</name>
<sequence length="296" mass="32315">MFSLVLFDSIKKKVKGNNSGGSSNSRTLPSSSSSAASHQIMGGSPLKPCKDPSVSPFPPPLSSTTTRPSNWTSSASSRAHGSSSWKSPGTDGGGDNTGTRSDELGEDAAHTYCMAENILDIMVSLYNFKAQNDTELSFEKGDRLEILDRPACDPDWYKARNTQAQIGLVPKNYLIELSQYLTQDVNNASSNDNGNNNNNNNNSNRTAPNCDELLNDCGQDGDFLIRESETNIGDFSVSLKAPGRNKHFRVHVEGTLFCIGQRKFGSLLQLVEHYQRAPIFTSSRGEKLFLIRALPK</sequence>
<dbReference type="GO" id="GO:0048468">
    <property type="term" value="P:cell development"/>
    <property type="evidence" value="ECO:0007669"/>
    <property type="project" value="UniProtKB-ARBA"/>
</dbReference>
<accession>A0A7T8KDS0</accession>
<evidence type="ECO:0000313" key="8">
    <source>
        <dbReference type="EMBL" id="QQP54031.1"/>
    </source>
</evidence>
<dbReference type="Gene3D" id="2.30.30.40">
    <property type="entry name" value="SH3 Domains"/>
    <property type="match status" value="1"/>
</dbReference>
<dbReference type="PANTHER" id="PTHR19969">
    <property type="entry name" value="SH2-SH3 ADAPTOR PROTEIN-RELATED"/>
    <property type="match status" value="1"/>
</dbReference>
<evidence type="ECO:0000259" key="7">
    <source>
        <dbReference type="PROSITE" id="PS50002"/>
    </source>
</evidence>
<dbReference type="Proteomes" id="UP000595437">
    <property type="component" value="Chromosome 4"/>
</dbReference>
<keyword evidence="1 4" id="KW-0728">SH3 domain</keyword>
<evidence type="ECO:0000256" key="1">
    <source>
        <dbReference type="ARBA" id="ARBA00022443"/>
    </source>
</evidence>
<dbReference type="Pfam" id="PF00017">
    <property type="entry name" value="SH2"/>
    <property type="match status" value="1"/>
</dbReference>
<feature type="compositionally biased region" description="Low complexity" evidence="5">
    <location>
        <begin position="186"/>
        <end position="204"/>
    </location>
</feature>
<dbReference type="GO" id="GO:0016477">
    <property type="term" value="P:cell migration"/>
    <property type="evidence" value="ECO:0007669"/>
    <property type="project" value="TreeGrafter"/>
</dbReference>
<keyword evidence="2 3" id="KW-0727">SH2 domain</keyword>
<dbReference type="OrthoDB" id="26539at2759"/>
<organism evidence="8 9">
    <name type="scientific">Caligus rogercresseyi</name>
    <name type="common">Sea louse</name>
    <dbReference type="NCBI Taxonomy" id="217165"/>
    <lineage>
        <taxon>Eukaryota</taxon>
        <taxon>Metazoa</taxon>
        <taxon>Ecdysozoa</taxon>
        <taxon>Arthropoda</taxon>
        <taxon>Crustacea</taxon>
        <taxon>Multicrustacea</taxon>
        <taxon>Hexanauplia</taxon>
        <taxon>Copepoda</taxon>
        <taxon>Siphonostomatoida</taxon>
        <taxon>Caligidae</taxon>
        <taxon>Caligus</taxon>
    </lineage>
</organism>
<dbReference type="PRINTS" id="PR00401">
    <property type="entry name" value="SH2DOMAIN"/>
</dbReference>
<evidence type="ECO:0000313" key="9">
    <source>
        <dbReference type="Proteomes" id="UP000595437"/>
    </source>
</evidence>
<dbReference type="EMBL" id="CP045893">
    <property type="protein sequence ID" value="QQP54031.1"/>
    <property type="molecule type" value="Genomic_DNA"/>
</dbReference>
<evidence type="ECO:0000259" key="6">
    <source>
        <dbReference type="PROSITE" id="PS50001"/>
    </source>
</evidence>
<dbReference type="PROSITE" id="PS50001">
    <property type="entry name" value="SH2"/>
    <property type="match status" value="1"/>
</dbReference>
<dbReference type="AlphaFoldDB" id="A0A7T8KDS0"/>
<feature type="compositionally biased region" description="Low complexity" evidence="5">
    <location>
        <begin position="16"/>
        <end position="37"/>
    </location>
</feature>
<dbReference type="CDD" id="cd11767">
    <property type="entry name" value="SH3_Nck_3"/>
    <property type="match status" value="1"/>
</dbReference>
<proteinExistence type="predicted"/>
<dbReference type="InterPro" id="IPR001452">
    <property type="entry name" value="SH3_domain"/>
</dbReference>
<feature type="domain" description="SH3" evidence="7">
    <location>
        <begin position="117"/>
        <end position="179"/>
    </location>
</feature>
<dbReference type="SMART" id="SM00252">
    <property type="entry name" value="SH2"/>
    <property type="match status" value="1"/>
</dbReference>
<dbReference type="GO" id="GO:0005737">
    <property type="term" value="C:cytoplasm"/>
    <property type="evidence" value="ECO:0007669"/>
    <property type="project" value="TreeGrafter"/>
</dbReference>
<feature type="region of interest" description="Disordered" evidence="5">
    <location>
        <begin position="186"/>
        <end position="207"/>
    </location>
</feature>
<feature type="domain" description="SH2" evidence="6">
    <location>
        <begin position="211"/>
        <end position="294"/>
    </location>
</feature>
<evidence type="ECO:0008006" key="10">
    <source>
        <dbReference type="Google" id="ProtNLM"/>
    </source>
</evidence>
<dbReference type="GO" id="GO:0048013">
    <property type="term" value="P:ephrin receptor signaling pathway"/>
    <property type="evidence" value="ECO:0007669"/>
    <property type="project" value="TreeGrafter"/>
</dbReference>
<evidence type="ECO:0000256" key="2">
    <source>
        <dbReference type="ARBA" id="ARBA00022999"/>
    </source>
</evidence>
<evidence type="ECO:0000256" key="4">
    <source>
        <dbReference type="PROSITE-ProRule" id="PRU00192"/>
    </source>
</evidence>
<dbReference type="PANTHER" id="PTHR19969:SF14">
    <property type="entry name" value="DREADLOCKS, ISOFORM B"/>
    <property type="match status" value="1"/>
</dbReference>
<dbReference type="GO" id="GO:0035591">
    <property type="term" value="F:signaling adaptor activity"/>
    <property type="evidence" value="ECO:0007669"/>
    <property type="project" value="TreeGrafter"/>
</dbReference>
<feature type="compositionally biased region" description="Low complexity" evidence="5">
    <location>
        <begin position="62"/>
        <end position="89"/>
    </location>
</feature>
<keyword evidence="9" id="KW-1185">Reference proteome</keyword>
<dbReference type="PROSITE" id="PS50002">
    <property type="entry name" value="SH3"/>
    <property type="match status" value="1"/>
</dbReference>
<dbReference type="SMART" id="SM00326">
    <property type="entry name" value="SH3"/>
    <property type="match status" value="1"/>
</dbReference>
<evidence type="ECO:0000256" key="3">
    <source>
        <dbReference type="PROSITE-ProRule" id="PRU00191"/>
    </source>
</evidence>
<dbReference type="InterPro" id="IPR000980">
    <property type="entry name" value="SH2"/>
</dbReference>
<reference evidence="9" key="1">
    <citation type="submission" date="2021-01" db="EMBL/GenBank/DDBJ databases">
        <title>Caligus Genome Assembly.</title>
        <authorList>
            <person name="Gallardo-Escarate C."/>
        </authorList>
    </citation>
    <scope>NUCLEOTIDE SEQUENCE [LARGE SCALE GENOMIC DNA]</scope>
</reference>
<dbReference type="InterPro" id="IPR051184">
    <property type="entry name" value="Tyrosine-phos_adapter"/>
</dbReference>
<dbReference type="GO" id="GO:0030971">
    <property type="term" value="F:receptor tyrosine kinase binding"/>
    <property type="evidence" value="ECO:0007669"/>
    <property type="project" value="TreeGrafter"/>
</dbReference>
<dbReference type="Pfam" id="PF00018">
    <property type="entry name" value="SH3_1"/>
    <property type="match status" value="1"/>
</dbReference>
<dbReference type="PRINTS" id="PR00452">
    <property type="entry name" value="SH3DOMAIN"/>
</dbReference>